<keyword evidence="4" id="KW-0812">Transmembrane</keyword>
<dbReference type="InterPro" id="IPR036396">
    <property type="entry name" value="Cyt_P450_sf"/>
</dbReference>
<comment type="subcellular location">
    <subcellularLocation>
        <location evidence="2">Membrane</location>
        <topology evidence="2">Single-pass membrane protein</topology>
    </subcellularLocation>
</comment>
<proteinExistence type="inferred from homology"/>
<keyword evidence="10" id="KW-0503">Monooxygenase</keyword>
<dbReference type="PANTHER" id="PTHR24286:SF190">
    <property type="entry name" value="CYTOCHROME P450"/>
    <property type="match status" value="1"/>
</dbReference>
<dbReference type="PROSITE" id="PS00086">
    <property type="entry name" value="CYTOCHROME_P450"/>
    <property type="match status" value="1"/>
</dbReference>
<sequence>MNTLFAVFLFLIPIFLLLTRRQKSSERLPPGSLGLPLIGQSLGLLRAMRANTAEKWLEQRVRKYGPVSKLSLFGKPTVFIHGQAANKLVFTNDGSTISSQQTESIRRILGERSIFELSPEDHKRVRNALMLFLKPESLKQYVGKMDEEIKKHLEEHWHGKQQVTVLPLMKNLTFNIICSLLFGLEQGTRRDEFVEGFQTMIEGMWSVPINFPFTRYNGSLKASQRVQNMIKELIREKRVQLEQKSASPQHDLITCFLSIRNDDGKEELTELEMVHNIMVVMVAGHDTSSVLITFLLRLLANEPSVYAAVLQEQEEIARSKLSGEFLTWEDLAKMKYTWRVAQETLRMTPPVFGGFRNALKDIEFNGFLIPKGWQIFWVAPMTHMDDSIFPEPSKFDPNRFDKQTSVPPYCFVPFGGGPRICPGMEFARIETLIAMHHIVTQLTWKLCADNHFSRDPMPVPTKGLPIGIMPRTPLSTVRCFTK</sequence>
<evidence type="ECO:0000256" key="3">
    <source>
        <dbReference type="ARBA" id="ARBA00010617"/>
    </source>
</evidence>
<dbReference type="GO" id="GO:0016125">
    <property type="term" value="P:sterol metabolic process"/>
    <property type="evidence" value="ECO:0007669"/>
    <property type="project" value="TreeGrafter"/>
</dbReference>
<organism evidence="12 13">
    <name type="scientific">Rubus argutus</name>
    <name type="common">Southern blackberry</name>
    <dbReference type="NCBI Taxonomy" id="59490"/>
    <lineage>
        <taxon>Eukaryota</taxon>
        <taxon>Viridiplantae</taxon>
        <taxon>Streptophyta</taxon>
        <taxon>Embryophyta</taxon>
        <taxon>Tracheophyta</taxon>
        <taxon>Spermatophyta</taxon>
        <taxon>Magnoliopsida</taxon>
        <taxon>eudicotyledons</taxon>
        <taxon>Gunneridae</taxon>
        <taxon>Pentapetalae</taxon>
        <taxon>rosids</taxon>
        <taxon>fabids</taxon>
        <taxon>Rosales</taxon>
        <taxon>Rosaceae</taxon>
        <taxon>Rosoideae</taxon>
        <taxon>Rosoideae incertae sedis</taxon>
        <taxon>Rubus</taxon>
    </lineage>
</organism>
<dbReference type="GO" id="GO:0005506">
    <property type="term" value="F:iron ion binding"/>
    <property type="evidence" value="ECO:0007669"/>
    <property type="project" value="InterPro"/>
</dbReference>
<gene>
    <name evidence="12" type="ORF">M0R45_015216</name>
</gene>
<comment type="similarity">
    <text evidence="3 10">Belongs to the cytochrome P450 family.</text>
</comment>
<evidence type="ECO:0000256" key="7">
    <source>
        <dbReference type="ARBA" id="ARBA00023002"/>
    </source>
</evidence>
<keyword evidence="13" id="KW-1185">Reference proteome</keyword>
<dbReference type="FunFam" id="1.10.630.10:FF:000022">
    <property type="entry name" value="Taxadiene 5-alpha hydroxylase"/>
    <property type="match status" value="1"/>
</dbReference>
<dbReference type="InterPro" id="IPR017972">
    <property type="entry name" value="Cyt_P450_CS"/>
</dbReference>
<dbReference type="Gene3D" id="1.10.630.10">
    <property type="entry name" value="Cytochrome P450"/>
    <property type="match status" value="1"/>
</dbReference>
<evidence type="ECO:0000256" key="6">
    <source>
        <dbReference type="ARBA" id="ARBA00022989"/>
    </source>
</evidence>
<evidence type="ECO:0008006" key="14">
    <source>
        <dbReference type="Google" id="ProtNLM"/>
    </source>
</evidence>
<dbReference type="InterPro" id="IPR001128">
    <property type="entry name" value="Cyt_P450"/>
</dbReference>
<dbReference type="PRINTS" id="PR00385">
    <property type="entry name" value="P450"/>
</dbReference>
<keyword evidence="6" id="KW-0472">Membrane</keyword>
<name>A0AAW1XP01_RUBAR</name>
<evidence type="ECO:0000256" key="5">
    <source>
        <dbReference type="ARBA" id="ARBA00022723"/>
    </source>
</evidence>
<evidence type="ECO:0000256" key="9">
    <source>
        <dbReference type="PIRSR" id="PIRSR602401-1"/>
    </source>
</evidence>
<dbReference type="GO" id="GO:0016705">
    <property type="term" value="F:oxidoreductase activity, acting on paired donors, with incorporation or reduction of molecular oxygen"/>
    <property type="evidence" value="ECO:0007669"/>
    <property type="project" value="InterPro"/>
</dbReference>
<dbReference type="Pfam" id="PF00067">
    <property type="entry name" value="p450"/>
    <property type="match status" value="1"/>
</dbReference>
<dbReference type="GO" id="GO:0020037">
    <property type="term" value="F:heme binding"/>
    <property type="evidence" value="ECO:0007669"/>
    <property type="project" value="InterPro"/>
</dbReference>
<keyword evidence="11" id="KW-0732">Signal</keyword>
<reference evidence="12 13" key="1">
    <citation type="journal article" date="2023" name="G3 (Bethesda)">
        <title>A chromosome-length genome assembly and annotation of blackberry (Rubus argutus, cv. 'Hillquist').</title>
        <authorList>
            <person name="Bruna T."/>
            <person name="Aryal R."/>
            <person name="Dudchenko O."/>
            <person name="Sargent D.J."/>
            <person name="Mead D."/>
            <person name="Buti M."/>
            <person name="Cavallini A."/>
            <person name="Hytonen T."/>
            <person name="Andres J."/>
            <person name="Pham M."/>
            <person name="Weisz D."/>
            <person name="Mascagni F."/>
            <person name="Usai G."/>
            <person name="Natali L."/>
            <person name="Bassil N."/>
            <person name="Fernandez G.E."/>
            <person name="Lomsadze A."/>
            <person name="Armour M."/>
            <person name="Olukolu B."/>
            <person name="Poorten T."/>
            <person name="Britton C."/>
            <person name="Davik J."/>
            <person name="Ashrafi H."/>
            <person name="Aiden E.L."/>
            <person name="Borodovsky M."/>
            <person name="Worthington M."/>
        </authorList>
    </citation>
    <scope>NUCLEOTIDE SEQUENCE [LARGE SCALE GENOMIC DNA]</scope>
    <source>
        <strain evidence="12">PI 553951</strain>
    </source>
</reference>
<dbReference type="GO" id="GO:0004497">
    <property type="term" value="F:monooxygenase activity"/>
    <property type="evidence" value="ECO:0007669"/>
    <property type="project" value="UniProtKB-KW"/>
</dbReference>
<keyword evidence="7 10" id="KW-0560">Oxidoreductase</keyword>
<evidence type="ECO:0000313" key="12">
    <source>
        <dbReference type="EMBL" id="KAK9938483.1"/>
    </source>
</evidence>
<dbReference type="EMBL" id="JBEDUW010000003">
    <property type="protein sequence ID" value="KAK9938483.1"/>
    <property type="molecule type" value="Genomic_DNA"/>
</dbReference>
<dbReference type="PRINTS" id="PR00463">
    <property type="entry name" value="EP450I"/>
</dbReference>
<dbReference type="GO" id="GO:0016020">
    <property type="term" value="C:membrane"/>
    <property type="evidence" value="ECO:0007669"/>
    <property type="project" value="UniProtKB-SubCell"/>
</dbReference>
<keyword evidence="8 9" id="KW-0408">Iron</keyword>
<feature type="binding site" description="axial binding residue" evidence="9">
    <location>
        <position position="421"/>
    </location>
    <ligand>
        <name>heme</name>
        <dbReference type="ChEBI" id="CHEBI:30413"/>
    </ligand>
    <ligandPart>
        <name>Fe</name>
        <dbReference type="ChEBI" id="CHEBI:18248"/>
    </ligandPart>
</feature>
<keyword evidence="6" id="KW-1133">Transmembrane helix</keyword>
<keyword evidence="9 10" id="KW-0349">Heme</keyword>
<protein>
    <recommendedName>
        <fullName evidence="14">Cytochrome P450 716B1</fullName>
    </recommendedName>
</protein>
<dbReference type="SUPFAM" id="SSF48264">
    <property type="entry name" value="Cytochrome P450"/>
    <property type="match status" value="1"/>
</dbReference>
<feature type="signal peptide" evidence="11">
    <location>
        <begin position="1"/>
        <end position="21"/>
    </location>
</feature>
<dbReference type="Proteomes" id="UP001457282">
    <property type="component" value="Unassembled WGS sequence"/>
</dbReference>
<keyword evidence="5 9" id="KW-0479">Metal-binding</keyword>
<dbReference type="AlphaFoldDB" id="A0AAW1XP01"/>
<evidence type="ECO:0000256" key="11">
    <source>
        <dbReference type="SAM" id="SignalP"/>
    </source>
</evidence>
<dbReference type="CDD" id="cd11043">
    <property type="entry name" value="CYP90-like"/>
    <property type="match status" value="1"/>
</dbReference>
<feature type="chain" id="PRO_5043979808" description="Cytochrome P450 716B1" evidence="11">
    <location>
        <begin position="22"/>
        <end position="482"/>
    </location>
</feature>
<comment type="cofactor">
    <cofactor evidence="1 9">
        <name>heme</name>
        <dbReference type="ChEBI" id="CHEBI:30413"/>
    </cofactor>
</comment>
<comment type="caution">
    <text evidence="12">The sequence shown here is derived from an EMBL/GenBank/DDBJ whole genome shotgun (WGS) entry which is preliminary data.</text>
</comment>
<evidence type="ECO:0000256" key="10">
    <source>
        <dbReference type="RuleBase" id="RU000461"/>
    </source>
</evidence>
<evidence type="ECO:0000256" key="2">
    <source>
        <dbReference type="ARBA" id="ARBA00004167"/>
    </source>
</evidence>
<evidence type="ECO:0000256" key="8">
    <source>
        <dbReference type="ARBA" id="ARBA00023004"/>
    </source>
</evidence>
<evidence type="ECO:0000313" key="13">
    <source>
        <dbReference type="Proteomes" id="UP001457282"/>
    </source>
</evidence>
<evidence type="ECO:0000256" key="4">
    <source>
        <dbReference type="ARBA" id="ARBA00022692"/>
    </source>
</evidence>
<dbReference type="PANTHER" id="PTHR24286">
    <property type="entry name" value="CYTOCHROME P450 26"/>
    <property type="match status" value="1"/>
</dbReference>
<dbReference type="InterPro" id="IPR002401">
    <property type="entry name" value="Cyt_P450_E_grp-I"/>
</dbReference>
<evidence type="ECO:0000256" key="1">
    <source>
        <dbReference type="ARBA" id="ARBA00001971"/>
    </source>
</evidence>
<accession>A0AAW1XP01</accession>